<keyword evidence="3" id="KW-1185">Reference proteome</keyword>
<keyword evidence="2" id="KW-0413">Isomerase</keyword>
<organism evidence="2 3">
    <name type="scientific">Nonomuraea typhae</name>
    <dbReference type="NCBI Taxonomy" id="2603600"/>
    <lineage>
        <taxon>Bacteria</taxon>
        <taxon>Bacillati</taxon>
        <taxon>Actinomycetota</taxon>
        <taxon>Actinomycetes</taxon>
        <taxon>Streptosporangiales</taxon>
        <taxon>Streptosporangiaceae</taxon>
        <taxon>Nonomuraea</taxon>
    </lineage>
</organism>
<dbReference type="SUPFAM" id="SSF51658">
    <property type="entry name" value="Xylose isomerase-like"/>
    <property type="match status" value="1"/>
</dbReference>
<proteinExistence type="predicted"/>
<accession>A0ABW7YKU2</accession>
<dbReference type="EMBL" id="JBITGY010000001">
    <property type="protein sequence ID" value="MFI6496516.1"/>
    <property type="molecule type" value="Genomic_DNA"/>
</dbReference>
<dbReference type="Pfam" id="PF01261">
    <property type="entry name" value="AP_endonuc_2"/>
    <property type="match status" value="1"/>
</dbReference>
<reference evidence="2 3" key="1">
    <citation type="submission" date="2024-10" db="EMBL/GenBank/DDBJ databases">
        <title>The Natural Products Discovery Center: Release of the First 8490 Sequenced Strains for Exploring Actinobacteria Biosynthetic Diversity.</title>
        <authorList>
            <person name="Kalkreuter E."/>
            <person name="Kautsar S.A."/>
            <person name="Yang D."/>
            <person name="Bader C.D."/>
            <person name="Teijaro C.N."/>
            <person name="Fluegel L."/>
            <person name="Davis C.M."/>
            <person name="Simpson J.R."/>
            <person name="Lauterbach L."/>
            <person name="Steele A.D."/>
            <person name="Gui C."/>
            <person name="Meng S."/>
            <person name="Li G."/>
            <person name="Viehrig K."/>
            <person name="Ye F."/>
            <person name="Su P."/>
            <person name="Kiefer A.F."/>
            <person name="Nichols A."/>
            <person name="Cepeda A.J."/>
            <person name="Yan W."/>
            <person name="Fan B."/>
            <person name="Jiang Y."/>
            <person name="Adhikari A."/>
            <person name="Zheng C.-J."/>
            <person name="Schuster L."/>
            <person name="Cowan T.M."/>
            <person name="Smanski M.J."/>
            <person name="Chevrette M.G."/>
            <person name="De Carvalho L.P.S."/>
            <person name="Shen B."/>
        </authorList>
    </citation>
    <scope>NUCLEOTIDE SEQUENCE [LARGE SCALE GENOMIC DNA]</scope>
    <source>
        <strain evidence="2 3">NPDC050545</strain>
    </source>
</reference>
<dbReference type="Proteomes" id="UP001612741">
    <property type="component" value="Unassembled WGS sequence"/>
</dbReference>
<dbReference type="RefSeq" id="WP_397078690.1">
    <property type="nucleotide sequence ID" value="NZ_JBITGY010000001.1"/>
</dbReference>
<name>A0ABW7YKU2_9ACTN</name>
<protein>
    <submittedName>
        <fullName evidence="2">Sugar phosphate isomerase/epimerase family protein</fullName>
    </submittedName>
</protein>
<dbReference type="GO" id="GO:0016853">
    <property type="term" value="F:isomerase activity"/>
    <property type="evidence" value="ECO:0007669"/>
    <property type="project" value="UniProtKB-KW"/>
</dbReference>
<comment type="caution">
    <text evidence="2">The sequence shown here is derived from an EMBL/GenBank/DDBJ whole genome shotgun (WGS) entry which is preliminary data.</text>
</comment>
<dbReference type="Gene3D" id="3.20.20.150">
    <property type="entry name" value="Divalent-metal-dependent TIM barrel enzymes"/>
    <property type="match status" value="1"/>
</dbReference>
<dbReference type="InterPro" id="IPR050312">
    <property type="entry name" value="IolE/XylAMocC-like"/>
</dbReference>
<dbReference type="PANTHER" id="PTHR12110:SF52">
    <property type="entry name" value="XYLOSE ISOMERASE"/>
    <property type="match status" value="1"/>
</dbReference>
<gene>
    <name evidence="2" type="ORF">ACIBG2_03975</name>
</gene>
<evidence type="ECO:0000313" key="2">
    <source>
        <dbReference type="EMBL" id="MFI6496516.1"/>
    </source>
</evidence>
<evidence type="ECO:0000259" key="1">
    <source>
        <dbReference type="Pfam" id="PF01261"/>
    </source>
</evidence>
<dbReference type="InterPro" id="IPR036237">
    <property type="entry name" value="Xyl_isomerase-like_sf"/>
</dbReference>
<sequence>MSLSLNQRTTRRWSVAQAVDGCVRHGLEAIGLWREEVAEQGLAASAELVRAAGLRVSSLCRGGFLTGVPSAPSRGPSRAALDDNRRAVDEAAELGAACLVLVVGGLPGVVPGEPPAVSSRDLAVSSRDLAGFSRDLAGPSRDLAGFSRDLARSSRDLAGFSRDLAGARERVAEALAVLAPYAGERNVRLALEPLHPVYCPDRAVVSTLGQALDLALPYPVEQVGVVVDTFHVWWDPQVFEQIARAGERIASYQVCDYLHPLPADVLLGRGMMGDGVIDFPPITRAVLAAGYTGDVEVEIFNAEVWAADPDDVVATMKRRYADVVS</sequence>
<feature type="domain" description="Xylose isomerase-like TIM barrel" evidence="1">
    <location>
        <begin position="159"/>
        <end position="308"/>
    </location>
</feature>
<evidence type="ECO:0000313" key="3">
    <source>
        <dbReference type="Proteomes" id="UP001612741"/>
    </source>
</evidence>
<dbReference type="PANTHER" id="PTHR12110">
    <property type="entry name" value="HYDROXYPYRUVATE ISOMERASE"/>
    <property type="match status" value="1"/>
</dbReference>
<dbReference type="InterPro" id="IPR013022">
    <property type="entry name" value="Xyl_isomerase-like_TIM-brl"/>
</dbReference>